<keyword evidence="2" id="KW-1185">Reference proteome</keyword>
<sequence>MSHTLPFLRARWPFLTSSYRIEPPAAPRRGCACGNRRWGGDNVVVWVLIHAWTRALIGGGRSGPCRLLRAVQRLRLWALASRASIPLGCSLRLLPLSLPFRIIPLHPLPLFLPPLALLISIPTLLLRPPLAHPDECTVRSPSVLRTARRLMAPANHLHE</sequence>
<dbReference type="AlphaFoldDB" id="A0AAD6Z601"/>
<name>A0AAD6Z601_9AGAR</name>
<evidence type="ECO:0000313" key="2">
    <source>
        <dbReference type="Proteomes" id="UP001218218"/>
    </source>
</evidence>
<accession>A0AAD6Z601</accession>
<protein>
    <submittedName>
        <fullName evidence="1">Uncharacterized protein</fullName>
    </submittedName>
</protein>
<proteinExistence type="predicted"/>
<organism evidence="1 2">
    <name type="scientific">Mycena albidolilacea</name>
    <dbReference type="NCBI Taxonomy" id="1033008"/>
    <lineage>
        <taxon>Eukaryota</taxon>
        <taxon>Fungi</taxon>
        <taxon>Dikarya</taxon>
        <taxon>Basidiomycota</taxon>
        <taxon>Agaricomycotina</taxon>
        <taxon>Agaricomycetes</taxon>
        <taxon>Agaricomycetidae</taxon>
        <taxon>Agaricales</taxon>
        <taxon>Marasmiineae</taxon>
        <taxon>Mycenaceae</taxon>
        <taxon>Mycena</taxon>
    </lineage>
</organism>
<dbReference type="EMBL" id="JARIHO010000083">
    <property type="protein sequence ID" value="KAJ7309155.1"/>
    <property type="molecule type" value="Genomic_DNA"/>
</dbReference>
<gene>
    <name evidence="1" type="ORF">DFH08DRAFT_1050215</name>
</gene>
<comment type="caution">
    <text evidence="1">The sequence shown here is derived from an EMBL/GenBank/DDBJ whole genome shotgun (WGS) entry which is preliminary data.</text>
</comment>
<reference evidence="1" key="1">
    <citation type="submission" date="2023-03" db="EMBL/GenBank/DDBJ databases">
        <title>Massive genome expansion in bonnet fungi (Mycena s.s.) driven by repeated elements and novel gene families across ecological guilds.</title>
        <authorList>
            <consortium name="Lawrence Berkeley National Laboratory"/>
            <person name="Harder C.B."/>
            <person name="Miyauchi S."/>
            <person name="Viragh M."/>
            <person name="Kuo A."/>
            <person name="Thoen E."/>
            <person name="Andreopoulos B."/>
            <person name="Lu D."/>
            <person name="Skrede I."/>
            <person name="Drula E."/>
            <person name="Henrissat B."/>
            <person name="Morin E."/>
            <person name="Kohler A."/>
            <person name="Barry K."/>
            <person name="LaButti K."/>
            <person name="Morin E."/>
            <person name="Salamov A."/>
            <person name="Lipzen A."/>
            <person name="Mereny Z."/>
            <person name="Hegedus B."/>
            <person name="Baldrian P."/>
            <person name="Stursova M."/>
            <person name="Weitz H."/>
            <person name="Taylor A."/>
            <person name="Grigoriev I.V."/>
            <person name="Nagy L.G."/>
            <person name="Martin F."/>
            <person name="Kauserud H."/>
        </authorList>
    </citation>
    <scope>NUCLEOTIDE SEQUENCE</scope>
    <source>
        <strain evidence="1">CBHHK002</strain>
    </source>
</reference>
<dbReference type="Proteomes" id="UP001218218">
    <property type="component" value="Unassembled WGS sequence"/>
</dbReference>
<evidence type="ECO:0000313" key="1">
    <source>
        <dbReference type="EMBL" id="KAJ7309155.1"/>
    </source>
</evidence>